<feature type="region of interest" description="Disordered" evidence="1">
    <location>
        <begin position="597"/>
        <end position="622"/>
    </location>
</feature>
<dbReference type="PANTHER" id="PTHR22930">
    <property type="match status" value="1"/>
</dbReference>
<reference evidence="3 4" key="1">
    <citation type="submission" date="2024-11" db="EMBL/GenBank/DDBJ databases">
        <title>A near-complete genome assembly of Cinchona calisaya.</title>
        <authorList>
            <person name="Lian D.C."/>
            <person name="Zhao X.W."/>
            <person name="Wei L."/>
        </authorList>
    </citation>
    <scope>NUCLEOTIDE SEQUENCE [LARGE SCALE GENOMIC DNA]</scope>
    <source>
        <tissue evidence="3">Nenye</tissue>
    </source>
</reference>
<feature type="domain" description="DUF8040" evidence="2">
    <location>
        <begin position="291"/>
        <end position="381"/>
    </location>
</feature>
<dbReference type="PANTHER" id="PTHR22930:SF228">
    <property type="entry name" value="PROTEIN ALP1-LIKE"/>
    <property type="match status" value="1"/>
</dbReference>
<comment type="caution">
    <text evidence="3">The sequence shown here is derived from an EMBL/GenBank/DDBJ whole genome shotgun (WGS) entry which is preliminary data.</text>
</comment>
<evidence type="ECO:0000256" key="1">
    <source>
        <dbReference type="SAM" id="MobiDB-lite"/>
    </source>
</evidence>
<sequence>MDLPISVGNNDPKKDELIDSLRKFDLFEKEQDGVDLKDEDAIGLAVTEWGEFKEAAMGVTQMMKQRSKAGLGLVARNNSGKLMASWAVALDQSGEVSWFEAMAIRLALEKTKNGTMGECAEEESGNSGQSMEDNKMKQGSSGEKGKQRVKEVDDNLDVICILYVAFQFQDFMDVSPQVCEARTLRGPIQAFVRVGEIKGEGYRNRVLYKVNVCFKHKRFHHFVARGFAAPKVVLLLFRFAAPKVAMNSDDENAMVIGAATSVLATGYAVLEFYKIHEVVPRVPHVNKDKAREDYMDSILYRSRSYCIDQIRMCQDAFFQLLDTLTIRQLLQPTVHMSTREQLFLFLQIVGHNLRFRVIRGYLYRSTDTIHRYFFIVVNAILKLYPNLIHWPNHSTPPEILSNRKYYPWFAFVEKNYLVDAGYGIRNGFIPPYHGVRYHLQEYDDNPPQNEKELFNIRHSSLRTTIEQDFGVLKKRFRLLDNDPFWKYKTQVDVVLASYILHNHIVGLGLEPEPNDHGRGIQELVGTFAFYGYGDFMKNPTHDKYINKKIDMYNEMALVVGKDLATGSFAKGFTDMRLDALSTLDDTMDNTEEIPMENDIPSLAASTSGTKQHRKKSRSNDKIEKISEKLGEVAAALTKLSNNRLMVSDLYVELMKMKGYDDEFLAIVFDHLVQNDMLAMAFMAKSEKFRRISLDNFKKEKDLSFGV</sequence>
<name>A0ABD2ZWZ0_9GENT</name>
<proteinExistence type="predicted"/>
<keyword evidence="4" id="KW-1185">Reference proteome</keyword>
<dbReference type="InterPro" id="IPR058353">
    <property type="entry name" value="DUF8040"/>
</dbReference>
<feature type="region of interest" description="Disordered" evidence="1">
    <location>
        <begin position="115"/>
        <end position="149"/>
    </location>
</feature>
<feature type="compositionally biased region" description="Polar residues" evidence="1">
    <location>
        <begin position="125"/>
        <end position="141"/>
    </location>
</feature>
<evidence type="ECO:0000259" key="2">
    <source>
        <dbReference type="Pfam" id="PF26138"/>
    </source>
</evidence>
<gene>
    <name evidence="3" type="ORF">ACH5RR_016090</name>
</gene>
<dbReference type="Proteomes" id="UP001630127">
    <property type="component" value="Unassembled WGS sequence"/>
</dbReference>
<dbReference type="AlphaFoldDB" id="A0ABD2ZWZ0"/>
<dbReference type="Pfam" id="PF26138">
    <property type="entry name" value="DUF8040"/>
    <property type="match status" value="1"/>
</dbReference>
<accession>A0ABD2ZWZ0</accession>
<dbReference type="EMBL" id="JBJUIK010000007">
    <property type="protein sequence ID" value="KAL3523256.1"/>
    <property type="molecule type" value="Genomic_DNA"/>
</dbReference>
<protein>
    <recommendedName>
        <fullName evidence="2">DUF8040 domain-containing protein</fullName>
    </recommendedName>
</protein>
<dbReference type="InterPro" id="IPR006912">
    <property type="entry name" value="Harbinger_derived_prot"/>
</dbReference>
<dbReference type="InterPro" id="IPR045249">
    <property type="entry name" value="HARBI1-like"/>
</dbReference>
<evidence type="ECO:0000313" key="4">
    <source>
        <dbReference type="Proteomes" id="UP001630127"/>
    </source>
</evidence>
<dbReference type="Pfam" id="PF04827">
    <property type="entry name" value="Plant_tran"/>
    <property type="match status" value="1"/>
</dbReference>
<evidence type="ECO:0000313" key="3">
    <source>
        <dbReference type="EMBL" id="KAL3523256.1"/>
    </source>
</evidence>
<organism evidence="3 4">
    <name type="scientific">Cinchona calisaya</name>
    <dbReference type="NCBI Taxonomy" id="153742"/>
    <lineage>
        <taxon>Eukaryota</taxon>
        <taxon>Viridiplantae</taxon>
        <taxon>Streptophyta</taxon>
        <taxon>Embryophyta</taxon>
        <taxon>Tracheophyta</taxon>
        <taxon>Spermatophyta</taxon>
        <taxon>Magnoliopsida</taxon>
        <taxon>eudicotyledons</taxon>
        <taxon>Gunneridae</taxon>
        <taxon>Pentapetalae</taxon>
        <taxon>asterids</taxon>
        <taxon>lamiids</taxon>
        <taxon>Gentianales</taxon>
        <taxon>Rubiaceae</taxon>
        <taxon>Cinchonoideae</taxon>
        <taxon>Cinchoneae</taxon>
        <taxon>Cinchona</taxon>
    </lineage>
</organism>